<proteinExistence type="predicted"/>
<gene>
    <name evidence="1" type="ORF">RSA3_14280</name>
</gene>
<comment type="caution">
    <text evidence="1">The sequence shown here is derived from an EMBL/GenBank/DDBJ whole genome shotgun (WGS) entry which is preliminary data.</text>
</comment>
<dbReference type="Proteomes" id="UP000072189">
    <property type="component" value="Unassembled WGS sequence"/>
</dbReference>
<name>A0A147F547_MICTE</name>
<dbReference type="AlphaFoldDB" id="A0A147F547"/>
<protein>
    <submittedName>
        <fullName evidence="1">Uncharacterized protein</fullName>
    </submittedName>
</protein>
<accession>A0A147F547</accession>
<reference evidence="1 2" key="1">
    <citation type="journal article" date="2016" name="Front. Microbiol.">
        <title>Genomic Resource of Rice Seed Associated Bacteria.</title>
        <authorList>
            <person name="Midha S."/>
            <person name="Bansal K."/>
            <person name="Sharma S."/>
            <person name="Kumar N."/>
            <person name="Patil P.P."/>
            <person name="Chaudhry V."/>
            <person name="Patil P.B."/>
        </authorList>
    </citation>
    <scope>NUCLEOTIDE SEQUENCE [LARGE SCALE GENOMIC DNA]</scope>
    <source>
        <strain evidence="1 2">RSA3</strain>
    </source>
</reference>
<evidence type="ECO:0000313" key="1">
    <source>
        <dbReference type="EMBL" id="KTS09095.1"/>
    </source>
</evidence>
<dbReference type="PATRIC" id="fig|2033.7.peg.3693"/>
<evidence type="ECO:0000313" key="2">
    <source>
        <dbReference type="Proteomes" id="UP000072189"/>
    </source>
</evidence>
<dbReference type="EMBL" id="LDRV01000093">
    <property type="protein sequence ID" value="KTS09095.1"/>
    <property type="molecule type" value="Genomic_DNA"/>
</dbReference>
<sequence>MHVTGLDLWLYAYAIEGVPGIFHQWITRDQDRIDFLVRQADDFIAWRAAGAPEIDDLPDDVDEDLATYAEGMRLETVGKKMKEGARPGIESWARGHAAAGDPLRKSGSRAGVFYEPKPDTTELDEEAWQAAEPETHAEWRETVARADAQRAAAAKLYTKPKPVAATFRVTPNGVAA</sequence>
<organism evidence="1 2">
    <name type="scientific">Microbacterium testaceum</name>
    <name type="common">Aureobacterium testaceum</name>
    <name type="synonym">Brevibacterium testaceum</name>
    <dbReference type="NCBI Taxonomy" id="2033"/>
    <lineage>
        <taxon>Bacteria</taxon>
        <taxon>Bacillati</taxon>
        <taxon>Actinomycetota</taxon>
        <taxon>Actinomycetes</taxon>
        <taxon>Micrococcales</taxon>
        <taxon>Microbacteriaceae</taxon>
        <taxon>Microbacterium</taxon>
    </lineage>
</organism>